<feature type="domain" description="Rieske" evidence="6">
    <location>
        <begin position="421"/>
        <end position="504"/>
    </location>
</feature>
<dbReference type="AlphaFoldDB" id="A0A852VTN3"/>
<dbReference type="PROSITE" id="PS51296">
    <property type="entry name" value="RIESKE"/>
    <property type="match status" value="1"/>
</dbReference>
<dbReference type="RefSeq" id="WP_179760104.1">
    <property type="nucleotide sequence ID" value="NZ_BAAAJZ010000011.1"/>
</dbReference>
<feature type="compositionally biased region" description="Low complexity" evidence="5">
    <location>
        <begin position="492"/>
        <end position="507"/>
    </location>
</feature>
<dbReference type="InterPro" id="IPR017941">
    <property type="entry name" value="Rieske_2Fe-2S"/>
</dbReference>
<dbReference type="InterPro" id="IPR006076">
    <property type="entry name" value="FAD-dep_OxRdtase"/>
</dbReference>
<protein>
    <submittedName>
        <fullName evidence="7">Glycine/D-amino acid oxidase-like deaminating enzyme/nitrite reductase/ring-hydroxylating ferredoxin subunit</fullName>
    </submittedName>
</protein>
<keyword evidence="3" id="KW-0408">Iron</keyword>
<dbReference type="PANTHER" id="PTHR13847">
    <property type="entry name" value="SARCOSINE DEHYDROGENASE-RELATED"/>
    <property type="match status" value="1"/>
</dbReference>
<evidence type="ECO:0000256" key="3">
    <source>
        <dbReference type="ARBA" id="ARBA00023004"/>
    </source>
</evidence>
<dbReference type="GO" id="GO:0005737">
    <property type="term" value="C:cytoplasm"/>
    <property type="evidence" value="ECO:0007669"/>
    <property type="project" value="TreeGrafter"/>
</dbReference>
<keyword evidence="4" id="KW-0411">Iron-sulfur</keyword>
<evidence type="ECO:0000256" key="2">
    <source>
        <dbReference type="ARBA" id="ARBA00022723"/>
    </source>
</evidence>
<comment type="caution">
    <text evidence="7">The sequence shown here is derived from an EMBL/GenBank/DDBJ whole genome shotgun (WGS) entry which is preliminary data.</text>
</comment>
<evidence type="ECO:0000256" key="5">
    <source>
        <dbReference type="SAM" id="MobiDB-lite"/>
    </source>
</evidence>
<dbReference type="EMBL" id="JACCCZ010000001">
    <property type="protein sequence ID" value="NYG00253.1"/>
    <property type="molecule type" value="Genomic_DNA"/>
</dbReference>
<keyword evidence="8" id="KW-1185">Reference proteome</keyword>
<evidence type="ECO:0000313" key="7">
    <source>
        <dbReference type="EMBL" id="NYG00253.1"/>
    </source>
</evidence>
<dbReference type="GO" id="GO:0004497">
    <property type="term" value="F:monooxygenase activity"/>
    <property type="evidence" value="ECO:0007669"/>
    <property type="project" value="UniProtKB-ARBA"/>
</dbReference>
<dbReference type="GO" id="GO:0016705">
    <property type="term" value="F:oxidoreductase activity, acting on paired donors, with incorporation or reduction of molecular oxygen"/>
    <property type="evidence" value="ECO:0007669"/>
    <property type="project" value="UniProtKB-ARBA"/>
</dbReference>
<dbReference type="Gene3D" id="2.102.10.10">
    <property type="entry name" value="Rieske [2Fe-2S] iron-sulphur domain"/>
    <property type="match status" value="1"/>
</dbReference>
<keyword evidence="1" id="KW-0001">2Fe-2S</keyword>
<dbReference type="Pfam" id="PF01266">
    <property type="entry name" value="DAO"/>
    <property type="match status" value="1"/>
</dbReference>
<gene>
    <name evidence="7" type="ORF">HDA37_000538</name>
</gene>
<dbReference type="Pfam" id="PF00355">
    <property type="entry name" value="Rieske"/>
    <property type="match status" value="1"/>
</dbReference>
<dbReference type="Gene3D" id="3.50.50.60">
    <property type="entry name" value="FAD/NAD(P)-binding domain"/>
    <property type="match status" value="1"/>
</dbReference>
<dbReference type="SUPFAM" id="SSF50022">
    <property type="entry name" value="ISP domain"/>
    <property type="match status" value="1"/>
</dbReference>
<evidence type="ECO:0000259" key="6">
    <source>
        <dbReference type="PROSITE" id="PS51296"/>
    </source>
</evidence>
<accession>A0A852VTN3</accession>
<organism evidence="7 8">
    <name type="scientific">Pseudonocardia alni</name>
    <name type="common">Amycolata alni</name>
    <dbReference type="NCBI Taxonomy" id="33907"/>
    <lineage>
        <taxon>Bacteria</taxon>
        <taxon>Bacillati</taxon>
        <taxon>Actinomycetota</taxon>
        <taxon>Actinomycetes</taxon>
        <taxon>Pseudonocardiales</taxon>
        <taxon>Pseudonocardiaceae</taxon>
        <taxon>Pseudonocardia</taxon>
    </lineage>
</organism>
<name>A0A852VTN3_PSEA5</name>
<reference evidence="7 8" key="1">
    <citation type="submission" date="2020-07" db="EMBL/GenBank/DDBJ databases">
        <title>Sequencing the genomes of 1000 actinobacteria strains.</title>
        <authorList>
            <person name="Klenk H.-P."/>
        </authorList>
    </citation>
    <scope>NUCLEOTIDE SEQUENCE [LARGE SCALE GENOMIC DNA]</scope>
    <source>
        <strain evidence="7 8">DSM 44749</strain>
    </source>
</reference>
<dbReference type="SUPFAM" id="SSF51971">
    <property type="entry name" value="Nucleotide-binding domain"/>
    <property type="match status" value="1"/>
</dbReference>
<sequence>MSLALPSSSESLWSGTELQRTVYAPPETDVDVDVAVVGAGITGLSTAVMLKRAGCRVAVLEGRHIGAATAGRSTAKISLLQGTRASTIERSAGRPAARDHVAAHRAGMDWLLQRASEVDCALESRPAITYTTSAREGSVARQVRREAELLADVGLLARLDTDVNLPFAVTEAVVLADQAQFDPKPYLYDLASEVDGDGSSVHEHTRLRSVSWRAPHELRTTAGRVRARWVVLATGLPVLDRGLHSARMEPSRSYSVALRCDGKLPDALYLGADSPTRSLRTALHDDGDRLLLVGGNGHRVGTSAPMVAHERDLVTWAQRYWTVTEVSHRWSAQDYQTEDGLPFLGPIGPMSPQVLVGFGFAKWGMTGGTAAAIALSDRVLGRSTPWASRMRADRFPRPAALPTLAGANAQVARHLVTGWTRPHLPGPDLAEGQGRVETTTRGKVARCRVDGALVERSAVCPHLGGIVQWNDAERSWDCPLHASRFAPDGTVLEGPTTEPLGTPPGLGAVVRPRR</sequence>
<evidence type="ECO:0000313" key="8">
    <source>
        <dbReference type="Proteomes" id="UP000549695"/>
    </source>
</evidence>
<evidence type="ECO:0000256" key="1">
    <source>
        <dbReference type="ARBA" id="ARBA00022714"/>
    </source>
</evidence>
<dbReference type="GO" id="GO:0051537">
    <property type="term" value="F:2 iron, 2 sulfur cluster binding"/>
    <property type="evidence" value="ECO:0007669"/>
    <property type="project" value="UniProtKB-KW"/>
</dbReference>
<dbReference type="GeneID" id="98050360"/>
<keyword evidence="2" id="KW-0479">Metal-binding</keyword>
<evidence type="ECO:0000256" key="4">
    <source>
        <dbReference type="ARBA" id="ARBA00023014"/>
    </source>
</evidence>
<dbReference type="GO" id="GO:0046872">
    <property type="term" value="F:metal ion binding"/>
    <property type="evidence" value="ECO:0007669"/>
    <property type="project" value="UniProtKB-KW"/>
</dbReference>
<dbReference type="InterPro" id="IPR036922">
    <property type="entry name" value="Rieske_2Fe-2S_sf"/>
</dbReference>
<feature type="region of interest" description="Disordered" evidence="5">
    <location>
        <begin position="492"/>
        <end position="514"/>
    </location>
</feature>
<proteinExistence type="predicted"/>
<dbReference type="Gene3D" id="3.30.9.10">
    <property type="entry name" value="D-Amino Acid Oxidase, subunit A, domain 2"/>
    <property type="match status" value="1"/>
</dbReference>
<dbReference type="PANTHER" id="PTHR13847:SF274">
    <property type="entry name" value="RIESKE 2FE-2S IRON-SULFUR PROTEIN YHFW-RELATED"/>
    <property type="match status" value="1"/>
</dbReference>
<dbReference type="InterPro" id="IPR036188">
    <property type="entry name" value="FAD/NAD-bd_sf"/>
</dbReference>
<dbReference type="Proteomes" id="UP000549695">
    <property type="component" value="Unassembled WGS sequence"/>
</dbReference>